<accession>A0A6P2MJX1</accession>
<feature type="transmembrane region" description="Helical" evidence="5">
    <location>
        <begin position="50"/>
        <end position="68"/>
    </location>
</feature>
<dbReference type="RefSeq" id="WP_174904831.1">
    <property type="nucleotide sequence ID" value="NZ_CABVPL010000028.1"/>
</dbReference>
<comment type="similarity">
    <text evidence="3">Belongs to the methyl-accepting chemotaxis (MCP) protein family.</text>
</comment>
<dbReference type="Gene3D" id="1.10.287.950">
    <property type="entry name" value="Methyl-accepting chemotaxis protein"/>
    <property type="match status" value="1"/>
</dbReference>
<feature type="domain" description="HAMP" evidence="7">
    <location>
        <begin position="272"/>
        <end position="310"/>
    </location>
</feature>
<dbReference type="SMART" id="SM00283">
    <property type="entry name" value="MA"/>
    <property type="match status" value="1"/>
</dbReference>
<keyword evidence="5" id="KW-1133">Transmembrane helix</keyword>
<dbReference type="PANTHER" id="PTHR43531">
    <property type="entry name" value="PROTEIN ICFG"/>
    <property type="match status" value="1"/>
</dbReference>
<dbReference type="GO" id="GO:0005886">
    <property type="term" value="C:plasma membrane"/>
    <property type="evidence" value="ECO:0007669"/>
    <property type="project" value="TreeGrafter"/>
</dbReference>
<dbReference type="InterPro" id="IPR051310">
    <property type="entry name" value="MCP_chemotaxis"/>
</dbReference>
<evidence type="ECO:0000256" key="3">
    <source>
        <dbReference type="ARBA" id="ARBA00029447"/>
    </source>
</evidence>
<dbReference type="EMBL" id="CABVPL010000028">
    <property type="protein sequence ID" value="VWB80823.1"/>
    <property type="molecule type" value="Genomic_DNA"/>
</dbReference>
<dbReference type="InterPro" id="IPR024478">
    <property type="entry name" value="HlyB_4HB_MCP"/>
</dbReference>
<evidence type="ECO:0000313" key="8">
    <source>
        <dbReference type="EMBL" id="VWB80823.1"/>
    </source>
</evidence>
<dbReference type="InterPro" id="IPR003660">
    <property type="entry name" value="HAMP_dom"/>
</dbReference>
<dbReference type="SUPFAM" id="SSF58104">
    <property type="entry name" value="Methyl-accepting chemotaxis protein (MCP) signaling domain"/>
    <property type="match status" value="1"/>
</dbReference>
<keyword evidence="4" id="KW-0807">Transducer</keyword>
<sequence>MKAAASLHPQRGATVAASGAAASAAGPAARRARAARRERRPWTVKATLRTAFAILLIGTLAIGVFSLWQISRLNASIGSVYEQGHVASRAAEEVRAEVLRASRAQKMLLTATTAKERDDLGAEVGAGLASIRDALATLQRYADPADADDSARLRAFSIAVGTWSGHLRDFVALVQAQPLDLSQMNWQVGTQDVSLLVETGKLEKLVAMLVKTRGAKSKATLDASATIFSSSFAMIAAMTAALIVLAIAIAERVVRRLASQLGGEPADAKAIAADIARGDLTRPIPLARNDRDSMVRALADMQTGLAATVGEIAVSAEAIAAASGEISTGNLDLSRRTEQQAVALERTAASMEELTSTVRQNAENARQASALAANASAVAEAGGEVVGRVVATMSEIDDSAKNIRDIIGTIEGIAFQTNILALNAAVEAARAGEQGRGFSVVAGEVRLLAQRSATAAKEIRELIGASVERVANGATLAHDAGRTMDDVVRAVKRVTDIIGEISAASDEQSAGIEEIGRAVTQMDAGTQQNAALVEQAAAAANALDEQAQALKALVGRFRIAA</sequence>
<dbReference type="GO" id="GO:0004888">
    <property type="term" value="F:transmembrane signaling receptor activity"/>
    <property type="evidence" value="ECO:0007669"/>
    <property type="project" value="TreeGrafter"/>
</dbReference>
<name>A0A6P2MJX1_9BURK</name>
<dbReference type="PANTHER" id="PTHR43531:SF14">
    <property type="entry name" value="METHYL-ACCEPTING CHEMOTAXIS PROTEIN I-RELATED"/>
    <property type="match status" value="1"/>
</dbReference>
<evidence type="ECO:0000256" key="1">
    <source>
        <dbReference type="ARBA" id="ARBA00004370"/>
    </source>
</evidence>
<dbReference type="Proteomes" id="UP000494222">
    <property type="component" value="Unassembled WGS sequence"/>
</dbReference>
<gene>
    <name evidence="8" type="ORF">BLA24064_03811</name>
</gene>
<organism evidence="8 9">
    <name type="scientific">Burkholderia latens</name>
    <dbReference type="NCBI Taxonomy" id="488446"/>
    <lineage>
        <taxon>Bacteria</taxon>
        <taxon>Pseudomonadati</taxon>
        <taxon>Pseudomonadota</taxon>
        <taxon>Betaproteobacteria</taxon>
        <taxon>Burkholderiales</taxon>
        <taxon>Burkholderiaceae</taxon>
        <taxon>Burkholderia</taxon>
        <taxon>Burkholderia cepacia complex</taxon>
    </lineage>
</organism>
<comment type="subcellular location">
    <subcellularLocation>
        <location evidence="1">Membrane</location>
    </subcellularLocation>
</comment>
<dbReference type="PROSITE" id="PS50885">
    <property type="entry name" value="HAMP"/>
    <property type="match status" value="1"/>
</dbReference>
<evidence type="ECO:0000256" key="5">
    <source>
        <dbReference type="SAM" id="Phobius"/>
    </source>
</evidence>
<keyword evidence="5" id="KW-0472">Membrane</keyword>
<reference evidence="8 9" key="1">
    <citation type="submission" date="2019-09" db="EMBL/GenBank/DDBJ databases">
        <authorList>
            <person name="Depoorter E."/>
        </authorList>
    </citation>
    <scope>NUCLEOTIDE SEQUENCE [LARGE SCALE GENOMIC DNA]</scope>
    <source>
        <strain evidence="8">LMG 24064</strain>
    </source>
</reference>
<keyword evidence="5" id="KW-0812">Transmembrane</keyword>
<dbReference type="GO" id="GO:0007165">
    <property type="term" value="P:signal transduction"/>
    <property type="evidence" value="ECO:0007669"/>
    <property type="project" value="UniProtKB-KW"/>
</dbReference>
<proteinExistence type="inferred from homology"/>
<dbReference type="Pfam" id="PF12729">
    <property type="entry name" value="4HB_MCP_1"/>
    <property type="match status" value="1"/>
</dbReference>
<evidence type="ECO:0000256" key="4">
    <source>
        <dbReference type="PROSITE-ProRule" id="PRU00284"/>
    </source>
</evidence>
<evidence type="ECO:0000313" key="9">
    <source>
        <dbReference type="Proteomes" id="UP000494222"/>
    </source>
</evidence>
<dbReference type="FunFam" id="1.10.287.950:FF:000001">
    <property type="entry name" value="Methyl-accepting chemotaxis sensory transducer"/>
    <property type="match status" value="1"/>
</dbReference>
<protein>
    <submittedName>
        <fullName evidence="8">Methyl-accepting chemotaxis sensory transducer</fullName>
    </submittedName>
</protein>
<dbReference type="PROSITE" id="PS50111">
    <property type="entry name" value="CHEMOTAXIS_TRANSDUC_2"/>
    <property type="match status" value="1"/>
</dbReference>
<evidence type="ECO:0000256" key="2">
    <source>
        <dbReference type="ARBA" id="ARBA00022481"/>
    </source>
</evidence>
<dbReference type="CDD" id="cd11386">
    <property type="entry name" value="MCP_signal"/>
    <property type="match status" value="1"/>
</dbReference>
<dbReference type="AlphaFoldDB" id="A0A6P2MJX1"/>
<evidence type="ECO:0000259" key="7">
    <source>
        <dbReference type="PROSITE" id="PS50885"/>
    </source>
</evidence>
<keyword evidence="2" id="KW-0488">Methylation</keyword>
<dbReference type="GO" id="GO:0006935">
    <property type="term" value="P:chemotaxis"/>
    <property type="evidence" value="ECO:0007669"/>
    <property type="project" value="TreeGrafter"/>
</dbReference>
<dbReference type="InterPro" id="IPR004089">
    <property type="entry name" value="MCPsignal_dom"/>
</dbReference>
<dbReference type="Pfam" id="PF00015">
    <property type="entry name" value="MCPsignal"/>
    <property type="match status" value="1"/>
</dbReference>
<dbReference type="GeneID" id="99791091"/>
<feature type="transmembrane region" description="Helical" evidence="5">
    <location>
        <begin position="225"/>
        <end position="250"/>
    </location>
</feature>
<evidence type="ECO:0000259" key="6">
    <source>
        <dbReference type="PROSITE" id="PS50111"/>
    </source>
</evidence>
<feature type="domain" description="Methyl-accepting transducer" evidence="6">
    <location>
        <begin position="315"/>
        <end position="544"/>
    </location>
</feature>